<dbReference type="Gene3D" id="3.40.50.620">
    <property type="entry name" value="HUPs"/>
    <property type="match status" value="1"/>
</dbReference>
<dbReference type="GO" id="GO:0003824">
    <property type="term" value="F:catalytic activity"/>
    <property type="evidence" value="ECO:0007669"/>
    <property type="project" value="InterPro"/>
</dbReference>
<dbReference type="SUPFAM" id="SSF52402">
    <property type="entry name" value="Adenine nucleotide alpha hydrolases-like"/>
    <property type="match status" value="1"/>
</dbReference>
<protein>
    <submittedName>
        <fullName evidence="2">Phosphoadenosine phosphosulfate reductase family protein</fullName>
    </submittedName>
</protein>
<proteinExistence type="predicted"/>
<name>A0AA41K5A8_9FIRM</name>
<sequence length="325" mass="38789">MGLEVFGNYECDNQMKINLDDTGMTYQMNLFKGAPDDEAIKMIQYYETLAVENDPRGYCVCTSEGKDSRVLGHLFRRSGVKHFYMHSITGIDPPELIYFQRKKFQEYKDAGYLTYDVRYRISMWDLMVKRRIPPLRKARYCCEELKERRVEEQGNAILSFGVRKHESKNRAANREELEIATPKGKRNIIMPFDNDENRRTFEICYINSEKRVNPIADWYGENIWDYIHYWKLEQCCLYCEGFDRLGCIGCPMARKAGREKEFARWPKYKNQYIRTFGRMIEARKAAGLKIFDVGHTAQEWFEWWMSDRPMNDKDEAQYEIELSEY</sequence>
<organism evidence="2 3">
    <name type="scientific">Enterocloster citroniae</name>
    <dbReference type="NCBI Taxonomy" id="358743"/>
    <lineage>
        <taxon>Bacteria</taxon>
        <taxon>Bacillati</taxon>
        <taxon>Bacillota</taxon>
        <taxon>Clostridia</taxon>
        <taxon>Lachnospirales</taxon>
        <taxon>Lachnospiraceae</taxon>
        <taxon>Enterocloster</taxon>
    </lineage>
</organism>
<evidence type="ECO:0000313" key="3">
    <source>
        <dbReference type="Proteomes" id="UP000708338"/>
    </source>
</evidence>
<gene>
    <name evidence="2" type="ORF">GPL26_07880</name>
</gene>
<dbReference type="InterPro" id="IPR014729">
    <property type="entry name" value="Rossmann-like_a/b/a_fold"/>
</dbReference>
<dbReference type="InterPro" id="IPR002500">
    <property type="entry name" value="PAPS_reduct_dom"/>
</dbReference>
<evidence type="ECO:0000313" key="2">
    <source>
        <dbReference type="EMBL" id="MBT9809563.1"/>
    </source>
</evidence>
<dbReference type="InterPro" id="IPR050128">
    <property type="entry name" value="Sulfate_adenylyltrnsfr_sub2"/>
</dbReference>
<dbReference type="Pfam" id="PF01507">
    <property type="entry name" value="PAPS_reduct"/>
    <property type="match status" value="1"/>
</dbReference>
<feature type="domain" description="Phosphoadenosine phosphosulphate reductase" evidence="1">
    <location>
        <begin position="60"/>
        <end position="252"/>
    </location>
</feature>
<dbReference type="PANTHER" id="PTHR43196">
    <property type="entry name" value="SULFATE ADENYLYLTRANSFERASE SUBUNIT 2"/>
    <property type="match status" value="1"/>
</dbReference>
<dbReference type="RefSeq" id="WP_215630025.1">
    <property type="nucleotide sequence ID" value="NZ_WQPS01000007.1"/>
</dbReference>
<accession>A0AA41K5A8</accession>
<dbReference type="AlphaFoldDB" id="A0AA41K5A8"/>
<comment type="caution">
    <text evidence="2">The sequence shown here is derived from an EMBL/GenBank/DDBJ whole genome shotgun (WGS) entry which is preliminary data.</text>
</comment>
<reference evidence="2" key="1">
    <citation type="journal article" date="2021" name="Gut Microbes">
        <title>A synthetic consortium of 100 gut commensals modulates the composition and function in a colon model of the microbiome of elderly subjects.</title>
        <authorList>
            <person name="Perez M."/>
            <person name="Ntemiri A."/>
            <person name="Tan H."/>
            <person name="Harris H.M.B."/>
            <person name="Roager H.M."/>
            <person name="Ribiere C."/>
            <person name="O'Toole P.W."/>
        </authorList>
    </citation>
    <scope>NUCLEOTIDE SEQUENCE</scope>
    <source>
        <strain evidence="2">MCC335</strain>
    </source>
</reference>
<dbReference type="PANTHER" id="PTHR43196:SF2">
    <property type="entry name" value="PHOSPHOADENOSINE PHOSPHOSULFATE REDUCTASE"/>
    <property type="match status" value="1"/>
</dbReference>
<dbReference type="EMBL" id="WQPS01000007">
    <property type="protein sequence ID" value="MBT9809563.1"/>
    <property type="molecule type" value="Genomic_DNA"/>
</dbReference>
<evidence type="ECO:0000259" key="1">
    <source>
        <dbReference type="Pfam" id="PF01507"/>
    </source>
</evidence>
<dbReference type="Proteomes" id="UP000708338">
    <property type="component" value="Unassembled WGS sequence"/>
</dbReference>